<dbReference type="PANTHER" id="PTHR12300">
    <property type="entry name" value="HVA22-LIKE PROTEINS"/>
    <property type="match status" value="1"/>
</dbReference>
<accession>A0A8K0XRN3</accession>
<comment type="caution">
    <text evidence="6">Lacks conserved residue(s) required for the propagation of feature annotation.</text>
</comment>
<evidence type="ECO:0000313" key="9">
    <source>
        <dbReference type="Proteomes" id="UP000813824"/>
    </source>
</evidence>
<protein>
    <recommendedName>
        <fullName evidence="6">Protein YOP1</fullName>
    </recommendedName>
</protein>
<name>A0A8K0XRN3_9AGAR</name>
<keyword evidence="4 6" id="KW-1133">Transmembrane helix</keyword>
<evidence type="ECO:0000256" key="1">
    <source>
        <dbReference type="ARBA" id="ARBA00004141"/>
    </source>
</evidence>
<feature type="region of interest" description="Disordered" evidence="7">
    <location>
        <begin position="139"/>
        <end position="171"/>
    </location>
</feature>
<keyword evidence="9" id="KW-1185">Reference proteome</keyword>
<feature type="compositionally biased region" description="Low complexity" evidence="7">
    <location>
        <begin position="199"/>
        <end position="209"/>
    </location>
</feature>
<evidence type="ECO:0000256" key="4">
    <source>
        <dbReference type="ARBA" id="ARBA00022989"/>
    </source>
</evidence>
<feature type="compositionally biased region" description="Acidic residues" evidence="7">
    <location>
        <begin position="284"/>
        <end position="294"/>
    </location>
</feature>
<keyword evidence="5 6" id="KW-0472">Membrane</keyword>
<feature type="compositionally biased region" description="Polar residues" evidence="7">
    <location>
        <begin position="257"/>
        <end position="269"/>
    </location>
</feature>
<organism evidence="8 9">
    <name type="scientific">Cristinia sonorae</name>
    <dbReference type="NCBI Taxonomy" id="1940300"/>
    <lineage>
        <taxon>Eukaryota</taxon>
        <taxon>Fungi</taxon>
        <taxon>Dikarya</taxon>
        <taxon>Basidiomycota</taxon>
        <taxon>Agaricomycotina</taxon>
        <taxon>Agaricomycetes</taxon>
        <taxon>Agaricomycetidae</taxon>
        <taxon>Agaricales</taxon>
        <taxon>Pleurotineae</taxon>
        <taxon>Stephanosporaceae</taxon>
        <taxon>Cristinia</taxon>
    </lineage>
</organism>
<comment type="subcellular location">
    <subcellularLocation>
        <location evidence="1 6">Membrane</location>
        <topology evidence="1 6">Multi-pass membrane protein</topology>
    </subcellularLocation>
</comment>
<comment type="similarity">
    <text evidence="2 6">Belongs to the DP1 family.</text>
</comment>
<gene>
    <name evidence="8" type="ORF">BXZ70DRAFT_929971</name>
</gene>
<reference evidence="8" key="1">
    <citation type="journal article" date="2021" name="New Phytol.">
        <title>Evolutionary innovations through gain and loss of genes in the ectomycorrhizal Boletales.</title>
        <authorList>
            <person name="Wu G."/>
            <person name="Miyauchi S."/>
            <person name="Morin E."/>
            <person name="Kuo A."/>
            <person name="Drula E."/>
            <person name="Varga T."/>
            <person name="Kohler A."/>
            <person name="Feng B."/>
            <person name="Cao Y."/>
            <person name="Lipzen A."/>
            <person name="Daum C."/>
            <person name="Hundley H."/>
            <person name="Pangilinan J."/>
            <person name="Johnson J."/>
            <person name="Barry K."/>
            <person name="LaButti K."/>
            <person name="Ng V."/>
            <person name="Ahrendt S."/>
            <person name="Min B."/>
            <person name="Choi I.G."/>
            <person name="Park H."/>
            <person name="Plett J.M."/>
            <person name="Magnuson J."/>
            <person name="Spatafora J.W."/>
            <person name="Nagy L.G."/>
            <person name="Henrissat B."/>
            <person name="Grigoriev I.V."/>
            <person name="Yang Z.L."/>
            <person name="Xu J."/>
            <person name="Martin F.M."/>
        </authorList>
    </citation>
    <scope>NUCLEOTIDE SEQUENCE</scope>
    <source>
        <strain evidence="8">KKN 215</strain>
    </source>
</reference>
<feature type="region of interest" description="Disordered" evidence="7">
    <location>
        <begin position="199"/>
        <end position="333"/>
    </location>
</feature>
<dbReference type="PANTHER" id="PTHR12300:SF161">
    <property type="entry name" value="RECEPTOR EXPRESSION-ENHANCING PROTEIN"/>
    <property type="match status" value="1"/>
</dbReference>
<dbReference type="OrthoDB" id="434647at2759"/>
<evidence type="ECO:0000313" key="8">
    <source>
        <dbReference type="EMBL" id="KAH8102045.1"/>
    </source>
</evidence>
<keyword evidence="3 6" id="KW-0812">Transmembrane</keyword>
<dbReference type="GO" id="GO:0016020">
    <property type="term" value="C:membrane"/>
    <property type="evidence" value="ECO:0007669"/>
    <property type="project" value="UniProtKB-SubCell"/>
</dbReference>
<dbReference type="InterPro" id="IPR004345">
    <property type="entry name" value="TB2_DP1_HVA22"/>
</dbReference>
<proteinExistence type="inferred from homology"/>
<feature type="transmembrane region" description="Helical" evidence="6">
    <location>
        <begin position="41"/>
        <end position="61"/>
    </location>
</feature>
<sequence>MVFSFFFRVVSAVVAFLYPGYASFKTLSQRPASEVELERWLMYWSVLGCLVAVEYVAEWAISWFPFYYPVKTLFLLYLALPQTNGAAFLYRTQVAPFFTTHEHEIDSALVQLKSYVYNYLQQLLRSLWGHVSATVGQQGEQPNALDEGGLTGSAAVNAGAPPTMGDPISGPAQLAQTFWSSYGPSIIASGAALLNQAQRSAATSASQQQNTPPGPSRANSSQSSQERRRQLESELASLSDPNAQPYDVGSSPVLVPSANNPSRVSSTSSLRERAGSGNGKSAFEEVEVPSDMEIEGQGHSMQDRPGQARRGSWFGWGGATASGKGSYERLKTD</sequence>
<dbReference type="AlphaFoldDB" id="A0A8K0XRN3"/>
<dbReference type="Pfam" id="PF03134">
    <property type="entry name" value="TB2_DP1_HVA22"/>
    <property type="match status" value="1"/>
</dbReference>
<comment type="caution">
    <text evidence="8">The sequence shown here is derived from an EMBL/GenBank/DDBJ whole genome shotgun (WGS) entry which is preliminary data.</text>
</comment>
<evidence type="ECO:0000256" key="7">
    <source>
        <dbReference type="SAM" id="MobiDB-lite"/>
    </source>
</evidence>
<evidence type="ECO:0000256" key="5">
    <source>
        <dbReference type="ARBA" id="ARBA00023136"/>
    </source>
</evidence>
<evidence type="ECO:0000256" key="6">
    <source>
        <dbReference type="RuleBase" id="RU362006"/>
    </source>
</evidence>
<evidence type="ECO:0000256" key="3">
    <source>
        <dbReference type="ARBA" id="ARBA00022692"/>
    </source>
</evidence>
<dbReference type="Proteomes" id="UP000813824">
    <property type="component" value="Unassembled WGS sequence"/>
</dbReference>
<evidence type="ECO:0000256" key="2">
    <source>
        <dbReference type="ARBA" id="ARBA00008573"/>
    </source>
</evidence>
<dbReference type="EMBL" id="JAEVFJ010000010">
    <property type="protein sequence ID" value="KAH8102045.1"/>
    <property type="molecule type" value="Genomic_DNA"/>
</dbReference>